<proteinExistence type="predicted"/>
<accession>A0A5P1FPR5</accession>
<dbReference type="Gramene" id="ONK80086">
    <property type="protein sequence ID" value="ONK80086"/>
    <property type="gene ID" value="A4U43_C01F13750"/>
</dbReference>
<evidence type="ECO:0000313" key="2">
    <source>
        <dbReference type="EMBL" id="ONK80086.1"/>
    </source>
</evidence>
<gene>
    <name evidence="2" type="ORF">A4U43_C01F13750</name>
    <name evidence="1" type="ORF">A4U43_C01F6140</name>
</gene>
<protein>
    <submittedName>
        <fullName evidence="1">Uncharacterized protein</fullName>
    </submittedName>
</protein>
<evidence type="ECO:0000313" key="3">
    <source>
        <dbReference type="Proteomes" id="UP000243459"/>
    </source>
</evidence>
<dbReference type="EMBL" id="CM007381">
    <property type="protein sequence ID" value="ONK79417.1"/>
    <property type="molecule type" value="Genomic_DNA"/>
</dbReference>
<dbReference type="OrthoDB" id="10284568at2759"/>
<keyword evidence="3" id="KW-1185">Reference proteome</keyword>
<dbReference type="Proteomes" id="UP000243459">
    <property type="component" value="Chromosome 1"/>
</dbReference>
<reference evidence="1" key="1">
    <citation type="submission" date="2016-10" db="EMBL/GenBank/DDBJ databases">
        <title>The evolution of sex chromosomes in Asparagus.</title>
        <authorList>
            <person name="Leebens-Mack J."/>
            <person name="Bowers J."/>
            <person name="Harkess A."/>
            <person name="Ayyampalayam S."/>
        </authorList>
    </citation>
    <scope>NUCLEOTIDE SEQUENCE [LARGE SCALE GENOMIC DNA]</scope>
    <source>
        <tissue evidence="1">Spear</tissue>
    </source>
</reference>
<sequence>MESYMSRSLKSFWGSLELRATPSPKRKKTAMILSAIFAKHAGQIVPSMMPERTRLQRCFSARKTEFTASWKCWIQRVIADSKTSHSILSISSESERRRRWRDSTSAKLSRTKRAGETARLMRERSAFAAICWVCRGATASDAAATVSRPKERRLSPAARFLFSSEDSARTARRLDWAFWSFNRMASSS</sequence>
<reference evidence="3" key="2">
    <citation type="journal article" date="2017" name="Nat. Commun.">
        <title>The asparagus genome sheds light on the origin and evolution of a young Y chromosome.</title>
        <authorList>
            <person name="Harkess A."/>
            <person name="Zhou J."/>
            <person name="Xu C."/>
            <person name="Bowers J.E."/>
            <person name="Van der Hulst R."/>
            <person name="Ayyampalayam S."/>
            <person name="Mercati F."/>
            <person name="Riccardi P."/>
            <person name="McKain M.R."/>
            <person name="Kakrana A."/>
            <person name="Tang H."/>
            <person name="Ray J."/>
            <person name="Groenendijk J."/>
            <person name="Arikit S."/>
            <person name="Mathioni S.M."/>
            <person name="Nakano M."/>
            <person name="Shan H."/>
            <person name="Telgmann-Rauber A."/>
            <person name="Kanno A."/>
            <person name="Yue Z."/>
            <person name="Chen H."/>
            <person name="Li W."/>
            <person name="Chen Y."/>
            <person name="Xu X."/>
            <person name="Zhang Y."/>
            <person name="Luo S."/>
            <person name="Chen H."/>
            <person name="Gao J."/>
            <person name="Mao Z."/>
            <person name="Pires J.C."/>
            <person name="Luo M."/>
            <person name="Kudrna D."/>
            <person name="Wing R.A."/>
            <person name="Meyers B.C."/>
            <person name="Yi K."/>
            <person name="Kong H."/>
            <person name="Lavrijsen P."/>
            <person name="Sunseri F."/>
            <person name="Falavigna A."/>
            <person name="Ye Y."/>
            <person name="Leebens-Mack J.H."/>
            <person name="Chen G."/>
        </authorList>
    </citation>
    <scope>NUCLEOTIDE SEQUENCE [LARGE SCALE GENOMIC DNA]</scope>
    <source>
        <strain evidence="3">cv. DH0086</strain>
    </source>
</reference>
<name>A0A5P1FPR5_ASPOF</name>
<dbReference type="Gramene" id="ONK79417">
    <property type="protein sequence ID" value="ONK79417"/>
    <property type="gene ID" value="A4U43_C01F6140"/>
</dbReference>
<dbReference type="EMBL" id="CM007381">
    <property type="protein sequence ID" value="ONK80086.1"/>
    <property type="molecule type" value="Genomic_DNA"/>
</dbReference>
<organism evidence="1 3">
    <name type="scientific">Asparagus officinalis</name>
    <name type="common">Garden asparagus</name>
    <dbReference type="NCBI Taxonomy" id="4686"/>
    <lineage>
        <taxon>Eukaryota</taxon>
        <taxon>Viridiplantae</taxon>
        <taxon>Streptophyta</taxon>
        <taxon>Embryophyta</taxon>
        <taxon>Tracheophyta</taxon>
        <taxon>Spermatophyta</taxon>
        <taxon>Magnoliopsida</taxon>
        <taxon>Liliopsida</taxon>
        <taxon>Asparagales</taxon>
        <taxon>Asparagaceae</taxon>
        <taxon>Asparagoideae</taxon>
        <taxon>Asparagus</taxon>
    </lineage>
</organism>
<evidence type="ECO:0000313" key="1">
    <source>
        <dbReference type="EMBL" id="ONK79417.1"/>
    </source>
</evidence>
<dbReference type="AlphaFoldDB" id="A0A5P1FPR5"/>